<dbReference type="Pfam" id="PF25989">
    <property type="entry name" value="YknX_C"/>
    <property type="match status" value="1"/>
</dbReference>
<reference evidence="9 10" key="1">
    <citation type="submission" date="2013-03" db="EMBL/GenBank/DDBJ databases">
        <title>Salinisphaera hydrothermalis C41B8 Genome Sequencing.</title>
        <authorList>
            <person name="Li C."/>
            <person name="Lai Q."/>
            <person name="Shao Z."/>
        </authorList>
    </citation>
    <scope>NUCLEOTIDE SEQUENCE [LARGE SCALE GENOMIC DNA]</scope>
    <source>
        <strain evidence="9 10">C41B8</strain>
    </source>
</reference>
<dbReference type="EMBL" id="APNK01000001">
    <property type="protein sequence ID" value="KEZ79173.1"/>
    <property type="molecule type" value="Genomic_DNA"/>
</dbReference>
<evidence type="ECO:0000259" key="8">
    <source>
        <dbReference type="Pfam" id="PF25989"/>
    </source>
</evidence>
<dbReference type="Gene3D" id="2.40.420.20">
    <property type="match status" value="1"/>
</dbReference>
<evidence type="ECO:0000259" key="6">
    <source>
        <dbReference type="Pfam" id="PF25917"/>
    </source>
</evidence>
<feature type="region of interest" description="Disordered" evidence="3">
    <location>
        <begin position="373"/>
        <end position="418"/>
    </location>
</feature>
<dbReference type="PATRIC" id="fig|1304275.5.peg.86"/>
<feature type="domain" description="YknX-like C-terminal permuted SH3-like" evidence="8">
    <location>
        <begin position="313"/>
        <end position="380"/>
    </location>
</feature>
<dbReference type="GO" id="GO:0030313">
    <property type="term" value="C:cell envelope"/>
    <property type="evidence" value="ECO:0007669"/>
    <property type="project" value="UniProtKB-SubCell"/>
</dbReference>
<dbReference type="GO" id="GO:0005886">
    <property type="term" value="C:plasma membrane"/>
    <property type="evidence" value="ECO:0007669"/>
    <property type="project" value="TreeGrafter"/>
</dbReference>
<name>A0A084IR39_SALHC</name>
<dbReference type="Pfam" id="PF25944">
    <property type="entry name" value="Beta-barrel_RND"/>
    <property type="match status" value="1"/>
</dbReference>
<dbReference type="InterPro" id="IPR058625">
    <property type="entry name" value="MdtA-like_BSH"/>
</dbReference>
<comment type="similarity">
    <text evidence="2">Belongs to the membrane fusion protein (MFP) (TC 8.A.1) family.</text>
</comment>
<organism evidence="9 10">
    <name type="scientific">Salinisphaera hydrothermalis (strain C41B8)</name>
    <dbReference type="NCBI Taxonomy" id="1304275"/>
    <lineage>
        <taxon>Bacteria</taxon>
        <taxon>Pseudomonadati</taxon>
        <taxon>Pseudomonadota</taxon>
        <taxon>Gammaproteobacteria</taxon>
        <taxon>Salinisphaerales</taxon>
        <taxon>Salinisphaeraceae</taxon>
        <taxon>Salinisphaera</taxon>
    </lineage>
</organism>
<dbReference type="Pfam" id="PF25917">
    <property type="entry name" value="BSH_RND"/>
    <property type="match status" value="1"/>
</dbReference>
<dbReference type="Gene3D" id="1.10.287.470">
    <property type="entry name" value="Helix hairpin bin"/>
    <property type="match status" value="1"/>
</dbReference>
<dbReference type="InterPro" id="IPR006143">
    <property type="entry name" value="RND_pump_MFP"/>
</dbReference>
<evidence type="ECO:0000313" key="10">
    <source>
        <dbReference type="Proteomes" id="UP000028302"/>
    </source>
</evidence>
<feature type="domain" description="Multidrug resistance protein MdtA-like barrel-sandwich hybrid" evidence="6">
    <location>
        <begin position="73"/>
        <end position="213"/>
    </location>
</feature>
<dbReference type="GO" id="GO:0046677">
    <property type="term" value="P:response to antibiotic"/>
    <property type="evidence" value="ECO:0007669"/>
    <property type="project" value="TreeGrafter"/>
</dbReference>
<gene>
    <name evidence="9" type="ORF">C41B8_00450</name>
</gene>
<sequence length="418" mass="44561">MRNNDYEASRGALALRALIVLSATVVLAACGQGSGGGQAQAKTPPTPVHAVKVEPHSVDVYAEYPGRVQGKQTAKVIGRVTGILESKNYDEGSIVHKGDLLFKIDPKPYQATVDQRKAQLASARAALSNSSRIWKRTRKLYKANAVSQAERDQALSTYQSDQAAVQQAKANLESAQIDLNYTRVKAPITGVTSLRDVDLGSLVQANQTQLTTITQLDPVYVLFALPEDDAFARQKALSEMGKQSSDEATREATIILNNGQDFPYKADVDFTQSTIDPDTGTVRLRAIVKNPHNQLMPGRYVRVRLRIQTLQHAITVPEAAIASGQQTQVFVVENGKAKAVAVKLGPNTAQGQVITDGLKAGDQVVTSGLGTLKSGAPVKVKQDQQSNAGSPADKGGHGNADQQDSTSSADDGSSQHNG</sequence>
<dbReference type="InterPro" id="IPR058624">
    <property type="entry name" value="MdtA-like_HH"/>
</dbReference>
<feature type="domain" description="Multidrug resistance protein MdtA-like beta-barrel" evidence="7">
    <location>
        <begin position="218"/>
        <end position="307"/>
    </location>
</feature>
<accession>A0A084IR39</accession>
<comment type="caution">
    <text evidence="9">The sequence shown here is derived from an EMBL/GenBank/DDBJ whole genome shotgun (WGS) entry which is preliminary data.</text>
</comment>
<dbReference type="GO" id="GO:0022857">
    <property type="term" value="F:transmembrane transporter activity"/>
    <property type="evidence" value="ECO:0007669"/>
    <property type="project" value="InterPro"/>
</dbReference>
<dbReference type="Gene3D" id="2.40.30.170">
    <property type="match status" value="1"/>
</dbReference>
<feature type="domain" description="Multidrug resistance protein MdtA-like alpha-helical hairpin" evidence="5">
    <location>
        <begin position="113"/>
        <end position="182"/>
    </location>
</feature>
<evidence type="ECO:0000256" key="1">
    <source>
        <dbReference type="ARBA" id="ARBA00004519"/>
    </source>
</evidence>
<feature type="compositionally biased region" description="Low complexity" evidence="3">
    <location>
        <begin position="401"/>
        <end position="418"/>
    </location>
</feature>
<dbReference type="Gene3D" id="2.40.50.100">
    <property type="match status" value="1"/>
</dbReference>
<dbReference type="STRING" id="1304275.C41B8_00450"/>
<evidence type="ECO:0000256" key="3">
    <source>
        <dbReference type="SAM" id="MobiDB-lite"/>
    </source>
</evidence>
<dbReference type="NCBIfam" id="TIGR01730">
    <property type="entry name" value="RND_mfp"/>
    <property type="match status" value="1"/>
</dbReference>
<protein>
    <submittedName>
        <fullName evidence="9">RND family efflux transporter MFP subunit</fullName>
    </submittedName>
</protein>
<dbReference type="InterPro" id="IPR058637">
    <property type="entry name" value="YknX-like_C"/>
</dbReference>
<proteinExistence type="inferred from homology"/>
<dbReference type="InterPro" id="IPR058626">
    <property type="entry name" value="MdtA-like_b-barrel"/>
</dbReference>
<dbReference type="OrthoDB" id="9800613at2"/>
<keyword evidence="4" id="KW-0732">Signal</keyword>
<dbReference type="Pfam" id="PF25876">
    <property type="entry name" value="HH_MFP_RND"/>
    <property type="match status" value="1"/>
</dbReference>
<feature type="signal peptide" evidence="4">
    <location>
        <begin position="1"/>
        <end position="28"/>
    </location>
</feature>
<dbReference type="Proteomes" id="UP000028302">
    <property type="component" value="Unassembled WGS sequence"/>
</dbReference>
<dbReference type="eggNOG" id="COG0845">
    <property type="taxonomic scope" value="Bacteria"/>
</dbReference>
<evidence type="ECO:0000313" key="9">
    <source>
        <dbReference type="EMBL" id="KEZ79173.1"/>
    </source>
</evidence>
<dbReference type="PANTHER" id="PTHR30158">
    <property type="entry name" value="ACRA/E-RELATED COMPONENT OF DRUG EFFLUX TRANSPORTER"/>
    <property type="match status" value="1"/>
</dbReference>
<dbReference type="PROSITE" id="PS51257">
    <property type="entry name" value="PROKAR_LIPOPROTEIN"/>
    <property type="match status" value="1"/>
</dbReference>
<keyword evidence="10" id="KW-1185">Reference proteome</keyword>
<feature type="chain" id="PRO_5001776691" evidence="4">
    <location>
        <begin position="29"/>
        <end position="418"/>
    </location>
</feature>
<dbReference type="AlphaFoldDB" id="A0A084IR39"/>
<evidence type="ECO:0000259" key="5">
    <source>
        <dbReference type="Pfam" id="PF25876"/>
    </source>
</evidence>
<dbReference type="RefSeq" id="WP_051882574.1">
    <property type="nucleotide sequence ID" value="NZ_APNK01000001.1"/>
</dbReference>
<comment type="subcellular location">
    <subcellularLocation>
        <location evidence="1">Cell inner membrane</location>
        <topology evidence="1">Lipid-anchor</topology>
    </subcellularLocation>
</comment>
<dbReference type="PANTHER" id="PTHR30158:SF10">
    <property type="entry name" value="CATION EFFLUX PUMP"/>
    <property type="match status" value="1"/>
</dbReference>
<evidence type="ECO:0000256" key="4">
    <source>
        <dbReference type="SAM" id="SignalP"/>
    </source>
</evidence>
<evidence type="ECO:0000256" key="2">
    <source>
        <dbReference type="ARBA" id="ARBA00009477"/>
    </source>
</evidence>
<evidence type="ECO:0000259" key="7">
    <source>
        <dbReference type="Pfam" id="PF25944"/>
    </source>
</evidence>
<dbReference type="SUPFAM" id="SSF111369">
    <property type="entry name" value="HlyD-like secretion proteins"/>
    <property type="match status" value="1"/>
</dbReference>